<proteinExistence type="inferred from homology"/>
<dbReference type="Proteomes" id="UP000007879">
    <property type="component" value="Unassembled WGS sequence"/>
</dbReference>
<reference evidence="10" key="1">
    <citation type="journal article" date="2010" name="Nature">
        <title>The Amphimedon queenslandica genome and the evolution of animal complexity.</title>
        <authorList>
            <person name="Srivastava M."/>
            <person name="Simakov O."/>
            <person name="Chapman J."/>
            <person name="Fahey B."/>
            <person name="Gauthier M.E."/>
            <person name="Mitros T."/>
            <person name="Richards G.S."/>
            <person name="Conaco C."/>
            <person name="Dacre M."/>
            <person name="Hellsten U."/>
            <person name="Larroux C."/>
            <person name="Putnam N.H."/>
            <person name="Stanke M."/>
            <person name="Adamska M."/>
            <person name="Darling A."/>
            <person name="Degnan S.M."/>
            <person name="Oakley T.H."/>
            <person name="Plachetzki D.C."/>
            <person name="Zhai Y."/>
            <person name="Adamski M."/>
            <person name="Calcino A."/>
            <person name="Cummins S.F."/>
            <person name="Goodstein D.M."/>
            <person name="Harris C."/>
            <person name="Jackson D.J."/>
            <person name="Leys S.P."/>
            <person name="Shu S."/>
            <person name="Woodcroft B.J."/>
            <person name="Vervoort M."/>
            <person name="Kosik K.S."/>
            <person name="Manning G."/>
            <person name="Degnan B.M."/>
            <person name="Rokhsar D.S."/>
        </authorList>
    </citation>
    <scope>NUCLEOTIDE SEQUENCE [LARGE SCALE GENOMIC DNA]</scope>
</reference>
<dbReference type="GO" id="GO:0005737">
    <property type="term" value="C:cytoplasm"/>
    <property type="evidence" value="ECO:0007669"/>
    <property type="project" value="TreeGrafter"/>
</dbReference>
<evidence type="ECO:0000256" key="1">
    <source>
        <dbReference type="ARBA" id="ARBA00004167"/>
    </source>
</evidence>
<accession>A0A1X7TUY4</accession>
<evidence type="ECO:0000256" key="5">
    <source>
        <dbReference type="ARBA" id="ARBA00022692"/>
    </source>
</evidence>
<comment type="subcellular location">
    <subcellularLocation>
        <location evidence="1">Membrane</location>
        <topology evidence="1">Single-pass membrane protein</topology>
    </subcellularLocation>
</comment>
<dbReference type="EnsemblMetazoa" id="Aqu2.1.18705_001">
    <property type="protein sequence ID" value="Aqu2.1.18705_001"/>
    <property type="gene ID" value="Aqu2.1.18705"/>
</dbReference>
<dbReference type="GO" id="GO:0016020">
    <property type="term" value="C:membrane"/>
    <property type="evidence" value="ECO:0007669"/>
    <property type="project" value="UniProtKB-SubCell"/>
</dbReference>
<gene>
    <name evidence="9" type="primary">105314357</name>
</gene>
<dbReference type="InterPro" id="IPR008166">
    <property type="entry name" value="Glyco_transf_92"/>
</dbReference>
<feature type="transmembrane region" description="Helical" evidence="8">
    <location>
        <begin position="7"/>
        <end position="29"/>
    </location>
</feature>
<dbReference type="KEGG" id="aqu:105314357"/>
<evidence type="ECO:0000256" key="7">
    <source>
        <dbReference type="ARBA" id="ARBA00023136"/>
    </source>
</evidence>
<evidence type="ECO:0000256" key="6">
    <source>
        <dbReference type="ARBA" id="ARBA00022989"/>
    </source>
</evidence>
<keyword evidence="5 8" id="KW-0812">Transmembrane</keyword>
<keyword evidence="4 8" id="KW-0808">Transferase</keyword>
<keyword evidence="6 8" id="KW-1133">Transmembrane helix</keyword>
<evidence type="ECO:0000256" key="2">
    <source>
        <dbReference type="ARBA" id="ARBA00007647"/>
    </source>
</evidence>
<evidence type="ECO:0000313" key="9">
    <source>
        <dbReference type="EnsemblMetazoa" id="Aqu2.1.18705_001"/>
    </source>
</evidence>
<dbReference type="EnsemblMetazoa" id="XM_020002132.1">
    <property type="protein sequence ID" value="XP_019857691.1"/>
    <property type="gene ID" value="LOC105314357"/>
</dbReference>
<comment type="similarity">
    <text evidence="2 8">Belongs to the glycosyltransferase 92 family.</text>
</comment>
<dbReference type="PANTHER" id="PTHR21461">
    <property type="entry name" value="GLYCOSYLTRANSFERASE FAMILY 92 PROTEIN"/>
    <property type="match status" value="1"/>
</dbReference>
<keyword evidence="3 8" id="KW-0328">Glycosyltransferase</keyword>
<evidence type="ECO:0000256" key="3">
    <source>
        <dbReference type="ARBA" id="ARBA00022676"/>
    </source>
</evidence>
<dbReference type="EC" id="2.4.1.-" evidence="8"/>
<dbReference type="AlphaFoldDB" id="A0A1X7TUY4"/>
<dbReference type="Pfam" id="PF01697">
    <property type="entry name" value="Glyco_transf_92"/>
    <property type="match status" value="1"/>
</dbReference>
<dbReference type="EnsemblMetazoa" id="XM_020002133.1">
    <property type="protein sequence ID" value="XP_019857692.1"/>
    <property type="gene ID" value="LOC105314357"/>
</dbReference>
<organism evidence="9">
    <name type="scientific">Amphimedon queenslandica</name>
    <name type="common">Sponge</name>
    <dbReference type="NCBI Taxonomy" id="400682"/>
    <lineage>
        <taxon>Eukaryota</taxon>
        <taxon>Metazoa</taxon>
        <taxon>Porifera</taxon>
        <taxon>Demospongiae</taxon>
        <taxon>Heteroscleromorpha</taxon>
        <taxon>Haplosclerida</taxon>
        <taxon>Niphatidae</taxon>
        <taxon>Amphimedon</taxon>
    </lineage>
</organism>
<reference evidence="9" key="2">
    <citation type="submission" date="2017-05" db="UniProtKB">
        <authorList>
            <consortium name="EnsemblMetazoa"/>
        </authorList>
    </citation>
    <scope>IDENTIFICATION</scope>
</reference>
<sequence>MRKLNKLVIRGIVYTILLVSALWCVSEILTKNSQQEYISIEYNNTEGVKLFYAKREKYTLEHPNKPQNMWVKIVDNKIIIRRLAFHDTRDPSHHSVVFNCMYDDRLDLPSLRDKDHDYRNLTKLYALITFKTHSARCFQLEYWTHNGERHTRKRFKEIYNNYILRTPGSVNEEPIFAQISTHKHCNDLSDYIPIKDNKTEKNYTYGLCIHQSLYNLTQPEMLVHWVELNIALGAEIMTVYLQNDYISETYYTLMIPYIKKGVVEVLDWGLKPPIIPGYTKAWGQNGVITECIYRNMYRVKYLGLSDLDEFFVPQKVKTIPEMIKGFENSFFRGRMARRASSFTFHNIYFHKRERMLPELSNTSILQDCPGMELPRYYTFTARSSFKTPEYFNKIIVRPRAVISAWIHRVNVPLKGFSRKFGVSVSDGVSQHYRVPEKEIKRPQTTFTMSRYFHETLRGIKRELCKKNTGTA</sequence>
<keyword evidence="7 8" id="KW-0472">Membrane</keyword>
<dbReference type="PANTHER" id="PTHR21461:SF69">
    <property type="entry name" value="GLYCOSYLTRANSFERASE FAMILY 92 PROTEIN"/>
    <property type="match status" value="1"/>
</dbReference>
<protein>
    <recommendedName>
        <fullName evidence="8">Glycosyltransferase family 92 protein</fullName>
        <ecNumber evidence="8">2.4.1.-</ecNumber>
    </recommendedName>
</protein>
<dbReference type="eggNOG" id="KOG4735">
    <property type="taxonomic scope" value="Eukaryota"/>
</dbReference>
<dbReference type="EnsemblMetazoa" id="XM_011408474.2">
    <property type="protein sequence ID" value="XP_011406776.2"/>
    <property type="gene ID" value="LOC105314357"/>
</dbReference>
<dbReference type="OrthoDB" id="2526284at2759"/>
<dbReference type="InParanoid" id="A0A1X7TUY4"/>
<keyword evidence="10" id="KW-1185">Reference proteome</keyword>
<evidence type="ECO:0000313" key="10">
    <source>
        <dbReference type="Proteomes" id="UP000007879"/>
    </source>
</evidence>
<dbReference type="EnsemblMetazoa" id="XM_020002134.1">
    <property type="protein sequence ID" value="XP_019857693.1"/>
    <property type="gene ID" value="LOC105314357"/>
</dbReference>
<dbReference type="GO" id="GO:0016757">
    <property type="term" value="F:glycosyltransferase activity"/>
    <property type="evidence" value="ECO:0007669"/>
    <property type="project" value="UniProtKB-UniRule"/>
</dbReference>
<evidence type="ECO:0000256" key="8">
    <source>
        <dbReference type="RuleBase" id="RU366017"/>
    </source>
</evidence>
<name>A0A1X7TUY4_AMPQE</name>
<evidence type="ECO:0000256" key="4">
    <source>
        <dbReference type="ARBA" id="ARBA00022679"/>
    </source>
</evidence>